<dbReference type="KEGG" id="mlr:MELLADRAFT_123935"/>
<keyword evidence="2" id="KW-0732">Signal</keyword>
<organism evidence="4">
    <name type="scientific">Melampsora larici-populina (strain 98AG31 / pathotype 3-4-7)</name>
    <name type="common">Poplar leaf rust fungus</name>
    <dbReference type="NCBI Taxonomy" id="747676"/>
    <lineage>
        <taxon>Eukaryota</taxon>
        <taxon>Fungi</taxon>
        <taxon>Dikarya</taxon>
        <taxon>Basidiomycota</taxon>
        <taxon>Pucciniomycotina</taxon>
        <taxon>Pucciniomycetes</taxon>
        <taxon>Pucciniales</taxon>
        <taxon>Melampsoraceae</taxon>
        <taxon>Melampsora</taxon>
    </lineage>
</organism>
<evidence type="ECO:0000256" key="1">
    <source>
        <dbReference type="SAM" id="MobiDB-lite"/>
    </source>
</evidence>
<dbReference type="HOGENOM" id="CLU_2134050_0_0_1"/>
<feature type="chain" id="PRO_5003317473" evidence="2">
    <location>
        <begin position="25"/>
        <end position="113"/>
    </location>
</feature>
<reference evidence="4" key="1">
    <citation type="journal article" date="2011" name="Proc. Natl. Acad. Sci. U.S.A.">
        <title>Obligate biotrophy features unraveled by the genomic analysis of rust fungi.</title>
        <authorList>
            <person name="Duplessis S."/>
            <person name="Cuomo C.A."/>
            <person name="Lin Y.-C."/>
            <person name="Aerts A."/>
            <person name="Tisserant E."/>
            <person name="Veneault-Fourrey C."/>
            <person name="Joly D.L."/>
            <person name="Hacquard S."/>
            <person name="Amselem J."/>
            <person name="Cantarel B.L."/>
            <person name="Chiu R."/>
            <person name="Coutinho P.M."/>
            <person name="Feau N."/>
            <person name="Field M."/>
            <person name="Frey P."/>
            <person name="Gelhaye E."/>
            <person name="Goldberg J."/>
            <person name="Grabherr M.G."/>
            <person name="Kodira C.D."/>
            <person name="Kohler A."/>
            <person name="Kuees U."/>
            <person name="Lindquist E.A."/>
            <person name="Lucas S.M."/>
            <person name="Mago R."/>
            <person name="Mauceli E."/>
            <person name="Morin E."/>
            <person name="Murat C."/>
            <person name="Pangilinan J.L."/>
            <person name="Park R."/>
            <person name="Pearson M."/>
            <person name="Quesneville H."/>
            <person name="Rouhier N."/>
            <person name="Sakthikumar S."/>
            <person name="Salamov A.A."/>
            <person name="Schmutz J."/>
            <person name="Selles B."/>
            <person name="Shapiro H."/>
            <person name="Tanguay P."/>
            <person name="Tuskan G.A."/>
            <person name="Henrissat B."/>
            <person name="Van de Peer Y."/>
            <person name="Rouze P."/>
            <person name="Ellis J.G."/>
            <person name="Dodds P.N."/>
            <person name="Schein J.E."/>
            <person name="Zhong S."/>
            <person name="Hamelin R.C."/>
            <person name="Grigoriev I.V."/>
            <person name="Szabo L.J."/>
            <person name="Martin F."/>
        </authorList>
    </citation>
    <scope>NUCLEOTIDE SEQUENCE [LARGE SCALE GENOMIC DNA]</scope>
    <source>
        <strain evidence="4">98AG31 / pathotype 3-4-7</strain>
    </source>
</reference>
<dbReference type="InParanoid" id="F4RBC6"/>
<name>F4RBC6_MELLP</name>
<dbReference type="EMBL" id="GL883095">
    <property type="protein sequence ID" value="EGG10383.1"/>
    <property type="molecule type" value="Genomic_DNA"/>
</dbReference>
<dbReference type="Proteomes" id="UP000001072">
    <property type="component" value="Unassembled WGS sequence"/>
</dbReference>
<evidence type="ECO:0000313" key="3">
    <source>
        <dbReference type="EMBL" id="EGG10383.1"/>
    </source>
</evidence>
<feature type="signal peptide" evidence="2">
    <location>
        <begin position="1"/>
        <end position="24"/>
    </location>
</feature>
<feature type="compositionally biased region" description="Low complexity" evidence="1">
    <location>
        <begin position="34"/>
        <end position="57"/>
    </location>
</feature>
<evidence type="ECO:0000256" key="2">
    <source>
        <dbReference type="SAM" id="SignalP"/>
    </source>
</evidence>
<accession>F4RBC6</accession>
<sequence>MQRILSLPILAILALALSILIVNGSPEINRRQLTPAATNTTTTTKPTSNTTATLPTAGSTNPTTSSALTDKSANTTKTAAPVGAKHSSVGQTSSNSMVTFAMASLSICAAIVA</sequence>
<keyword evidence="4" id="KW-1185">Reference proteome</keyword>
<gene>
    <name evidence="3" type="ORF">MELLADRAFT_123935</name>
</gene>
<proteinExistence type="predicted"/>
<dbReference type="VEuPathDB" id="FungiDB:MELLADRAFT_123935"/>
<dbReference type="GeneID" id="18926542"/>
<protein>
    <submittedName>
        <fullName evidence="3">Secreted protein</fullName>
    </submittedName>
</protein>
<feature type="region of interest" description="Disordered" evidence="1">
    <location>
        <begin position="34"/>
        <end position="88"/>
    </location>
</feature>
<dbReference type="AlphaFoldDB" id="F4RBC6"/>
<feature type="compositionally biased region" description="Polar residues" evidence="1">
    <location>
        <begin position="58"/>
        <end position="78"/>
    </location>
</feature>
<dbReference type="RefSeq" id="XP_007406684.1">
    <property type="nucleotide sequence ID" value="XM_007406622.1"/>
</dbReference>
<evidence type="ECO:0000313" key="4">
    <source>
        <dbReference type="Proteomes" id="UP000001072"/>
    </source>
</evidence>